<evidence type="ECO:0000313" key="2">
    <source>
        <dbReference type="EMBL" id="KAH1063909.1"/>
    </source>
</evidence>
<accession>A0A9D3ZSF3</accession>
<comment type="caution">
    <text evidence="2">The sequence shown here is derived from an EMBL/GenBank/DDBJ whole genome shotgun (WGS) entry which is preliminary data.</text>
</comment>
<protein>
    <recommendedName>
        <fullName evidence="4">Reverse transcriptase</fullName>
    </recommendedName>
</protein>
<gene>
    <name evidence="2" type="ORF">J1N35_028896</name>
</gene>
<feature type="compositionally biased region" description="Basic and acidic residues" evidence="1">
    <location>
        <begin position="146"/>
        <end position="159"/>
    </location>
</feature>
<dbReference type="PANTHER" id="PTHR33116:SF86">
    <property type="entry name" value="REVERSE TRANSCRIPTASE DOMAIN-CONTAINING PROTEIN"/>
    <property type="match status" value="1"/>
</dbReference>
<keyword evidence="3" id="KW-1185">Reference proteome</keyword>
<dbReference type="OrthoDB" id="1929473at2759"/>
<evidence type="ECO:0000256" key="1">
    <source>
        <dbReference type="SAM" id="MobiDB-lite"/>
    </source>
</evidence>
<feature type="region of interest" description="Disordered" evidence="1">
    <location>
        <begin position="138"/>
        <end position="159"/>
    </location>
</feature>
<proteinExistence type="predicted"/>
<evidence type="ECO:0008006" key="4">
    <source>
        <dbReference type="Google" id="ProtNLM"/>
    </source>
</evidence>
<sequence length="159" mass="18456">MIRNATWDCQIWLDERKNEPFQLLKDRIKKRIDNWSTRHLSQGGKEVFIKAILQAIPTYTMACFLLPNLLCIELENIIAKFWWQKANGKRVATCYISGFTISKNSKSQGTYRHSPGGVSGLQKDYYRVDWAGESEEGMKSLYGETDDSRSDHRQSERSK</sequence>
<dbReference type="EMBL" id="JAIQCV010000009">
    <property type="protein sequence ID" value="KAH1063909.1"/>
    <property type="molecule type" value="Genomic_DNA"/>
</dbReference>
<dbReference type="AlphaFoldDB" id="A0A9D3ZSF3"/>
<reference evidence="2 3" key="1">
    <citation type="journal article" date="2021" name="Plant Biotechnol. J.">
        <title>Multi-omics assisted identification of the key and species-specific regulatory components of drought-tolerant mechanisms in Gossypium stocksii.</title>
        <authorList>
            <person name="Yu D."/>
            <person name="Ke L."/>
            <person name="Zhang D."/>
            <person name="Wu Y."/>
            <person name="Sun Y."/>
            <person name="Mei J."/>
            <person name="Sun J."/>
            <person name="Sun Y."/>
        </authorList>
    </citation>
    <scope>NUCLEOTIDE SEQUENCE [LARGE SCALE GENOMIC DNA]</scope>
    <source>
        <strain evidence="3">cv. E1</strain>
        <tissue evidence="2">Leaf</tissue>
    </source>
</reference>
<organism evidence="2 3">
    <name type="scientific">Gossypium stocksii</name>
    <dbReference type="NCBI Taxonomy" id="47602"/>
    <lineage>
        <taxon>Eukaryota</taxon>
        <taxon>Viridiplantae</taxon>
        <taxon>Streptophyta</taxon>
        <taxon>Embryophyta</taxon>
        <taxon>Tracheophyta</taxon>
        <taxon>Spermatophyta</taxon>
        <taxon>Magnoliopsida</taxon>
        <taxon>eudicotyledons</taxon>
        <taxon>Gunneridae</taxon>
        <taxon>Pentapetalae</taxon>
        <taxon>rosids</taxon>
        <taxon>malvids</taxon>
        <taxon>Malvales</taxon>
        <taxon>Malvaceae</taxon>
        <taxon>Malvoideae</taxon>
        <taxon>Gossypium</taxon>
    </lineage>
</organism>
<dbReference type="Proteomes" id="UP000828251">
    <property type="component" value="Unassembled WGS sequence"/>
</dbReference>
<name>A0A9D3ZSF3_9ROSI</name>
<evidence type="ECO:0000313" key="3">
    <source>
        <dbReference type="Proteomes" id="UP000828251"/>
    </source>
</evidence>
<dbReference type="PANTHER" id="PTHR33116">
    <property type="entry name" value="REVERSE TRANSCRIPTASE ZINC-BINDING DOMAIN-CONTAINING PROTEIN-RELATED-RELATED"/>
    <property type="match status" value="1"/>
</dbReference>